<dbReference type="Proteomes" id="UP000248916">
    <property type="component" value="Unassembled WGS sequence"/>
</dbReference>
<keyword evidence="5" id="KW-1185">Reference proteome</keyword>
<dbReference type="GO" id="GO:0008146">
    <property type="term" value="F:sulfotransferase activity"/>
    <property type="evidence" value="ECO:0007669"/>
    <property type="project" value="InterPro"/>
</dbReference>
<reference evidence="4 5" key="1">
    <citation type="submission" date="2018-06" db="EMBL/GenBank/DDBJ databases">
        <title>Genomic Encyclopedia of Archaeal and Bacterial Type Strains, Phase II (KMG-II): from individual species to whole genera.</title>
        <authorList>
            <person name="Goeker M."/>
        </authorList>
    </citation>
    <scope>NUCLEOTIDE SEQUENCE [LARGE SCALE GENOMIC DNA]</scope>
    <source>
        <strain evidence="4 5">DSM 22009</strain>
    </source>
</reference>
<evidence type="ECO:0000313" key="4">
    <source>
        <dbReference type="EMBL" id="PZX13456.1"/>
    </source>
</evidence>
<feature type="domain" description="Sulfotransferase" evidence="3">
    <location>
        <begin position="10"/>
        <end position="187"/>
    </location>
</feature>
<dbReference type="Gene3D" id="3.40.50.300">
    <property type="entry name" value="P-loop containing nucleotide triphosphate hydrolases"/>
    <property type="match status" value="1"/>
</dbReference>
<sequence>MSAGRAEPLPDFVIVGAMKCGTSTLAAQLGAQPGVFMTEPKEPNFFSDESVFAKGMPWYQALFAAAAPGDLKGEASTHYTKRPIHPHALPRLVEALPDARLIYLIRDPVARTVSHYVHEWSQGVVTGDLETAFADHPELVEYGRYGAQIAPFVERFGAERIHVDTLEAMQADPQALLSRVGRFLGREGLAWVHDLERVNASAERLRRGRFDRVLLHSAPATWLRRALVPQSLRDRVKASRRMAEKPVLAPERRRALEAVFAEDRKTLHALFPERPDLDAAYPFVAQ</sequence>
<dbReference type="InterPro" id="IPR000863">
    <property type="entry name" value="Sulfotransferase_dom"/>
</dbReference>
<dbReference type="Pfam" id="PF00685">
    <property type="entry name" value="Sulfotransfer_1"/>
    <property type="match status" value="1"/>
</dbReference>
<protein>
    <submittedName>
        <fullName evidence="4">Sulfotransferase family protein</fullName>
    </submittedName>
</protein>
<dbReference type="AlphaFoldDB" id="A0A2W7NJU5"/>
<evidence type="ECO:0000256" key="1">
    <source>
        <dbReference type="ARBA" id="ARBA00022679"/>
    </source>
</evidence>
<dbReference type="InterPro" id="IPR027417">
    <property type="entry name" value="P-loop_NTPase"/>
</dbReference>
<dbReference type="SUPFAM" id="SSF52540">
    <property type="entry name" value="P-loop containing nucleoside triphosphate hydrolases"/>
    <property type="match status" value="1"/>
</dbReference>
<dbReference type="EMBL" id="QKZL01000018">
    <property type="protein sequence ID" value="PZX13456.1"/>
    <property type="molecule type" value="Genomic_DNA"/>
</dbReference>
<evidence type="ECO:0000259" key="3">
    <source>
        <dbReference type="Pfam" id="PF00685"/>
    </source>
</evidence>
<keyword evidence="2" id="KW-0325">Glycoprotein</keyword>
<name>A0A2W7NJU5_9RHOB</name>
<dbReference type="PANTHER" id="PTHR10605:SF56">
    <property type="entry name" value="BIFUNCTIONAL HEPARAN SULFATE N-DEACETYLASE_N-SULFOTRANSFERASE"/>
    <property type="match status" value="1"/>
</dbReference>
<proteinExistence type="predicted"/>
<evidence type="ECO:0000313" key="5">
    <source>
        <dbReference type="Proteomes" id="UP000248916"/>
    </source>
</evidence>
<accession>A0A2W7NJU5</accession>
<dbReference type="RefSeq" id="WP_111538315.1">
    <property type="nucleotide sequence ID" value="NZ_QKZL01000018.1"/>
</dbReference>
<comment type="caution">
    <text evidence="4">The sequence shown here is derived from an EMBL/GenBank/DDBJ whole genome shotgun (WGS) entry which is preliminary data.</text>
</comment>
<evidence type="ECO:0000256" key="2">
    <source>
        <dbReference type="ARBA" id="ARBA00023180"/>
    </source>
</evidence>
<gene>
    <name evidence="4" type="ORF">LX81_03240</name>
</gene>
<dbReference type="OrthoDB" id="981508at2"/>
<dbReference type="InterPro" id="IPR037359">
    <property type="entry name" value="NST/OST"/>
</dbReference>
<organism evidence="4 5">
    <name type="scientific">Palleronia aestuarii</name>
    <dbReference type="NCBI Taxonomy" id="568105"/>
    <lineage>
        <taxon>Bacteria</taxon>
        <taxon>Pseudomonadati</taxon>
        <taxon>Pseudomonadota</taxon>
        <taxon>Alphaproteobacteria</taxon>
        <taxon>Rhodobacterales</taxon>
        <taxon>Roseobacteraceae</taxon>
        <taxon>Palleronia</taxon>
    </lineage>
</organism>
<keyword evidence="1 4" id="KW-0808">Transferase</keyword>
<dbReference type="PANTHER" id="PTHR10605">
    <property type="entry name" value="HEPARAN SULFATE SULFOTRANSFERASE"/>
    <property type="match status" value="1"/>
</dbReference>